<name>A0AAE8N978_9PEZI</name>
<evidence type="ECO:0000313" key="7">
    <source>
        <dbReference type="Proteomes" id="UP001187682"/>
    </source>
</evidence>
<organism evidence="6 7">
    <name type="scientific">Cephalotrichum gorgonifer</name>
    <dbReference type="NCBI Taxonomy" id="2041049"/>
    <lineage>
        <taxon>Eukaryota</taxon>
        <taxon>Fungi</taxon>
        <taxon>Dikarya</taxon>
        <taxon>Ascomycota</taxon>
        <taxon>Pezizomycotina</taxon>
        <taxon>Sordariomycetes</taxon>
        <taxon>Hypocreomycetidae</taxon>
        <taxon>Microascales</taxon>
        <taxon>Microascaceae</taxon>
        <taxon>Cephalotrichum</taxon>
    </lineage>
</organism>
<dbReference type="PANTHER" id="PTHR31465:SF31">
    <property type="entry name" value="DOMAIN PROTEIN, PUTATIVE (AFU_ORTHOLOGUE AFUA_6G09550)-RELATED"/>
    <property type="match status" value="1"/>
</dbReference>
<dbReference type="AlphaFoldDB" id="A0AAE8N978"/>
<dbReference type="Pfam" id="PF04479">
    <property type="entry name" value="RTA1"/>
    <property type="match status" value="1"/>
</dbReference>
<keyword evidence="2 5" id="KW-0812">Transmembrane</keyword>
<protein>
    <submittedName>
        <fullName evidence="6">Related to Rtm1p</fullName>
    </submittedName>
</protein>
<evidence type="ECO:0000256" key="1">
    <source>
        <dbReference type="ARBA" id="ARBA00004141"/>
    </source>
</evidence>
<evidence type="ECO:0000256" key="4">
    <source>
        <dbReference type="ARBA" id="ARBA00023136"/>
    </source>
</evidence>
<feature type="transmembrane region" description="Helical" evidence="5">
    <location>
        <begin position="130"/>
        <end position="153"/>
    </location>
</feature>
<feature type="transmembrane region" description="Helical" evidence="5">
    <location>
        <begin position="85"/>
        <end position="109"/>
    </location>
</feature>
<feature type="transmembrane region" description="Helical" evidence="5">
    <location>
        <begin position="26"/>
        <end position="47"/>
    </location>
</feature>
<dbReference type="GO" id="GO:0016020">
    <property type="term" value="C:membrane"/>
    <property type="evidence" value="ECO:0007669"/>
    <property type="project" value="UniProtKB-SubCell"/>
</dbReference>
<keyword evidence="4 5" id="KW-0472">Membrane</keyword>
<evidence type="ECO:0000313" key="6">
    <source>
        <dbReference type="EMBL" id="SPO07405.1"/>
    </source>
</evidence>
<feature type="transmembrane region" description="Helical" evidence="5">
    <location>
        <begin position="165"/>
        <end position="187"/>
    </location>
</feature>
<comment type="caution">
    <text evidence="6">The sequence shown here is derived from an EMBL/GenBank/DDBJ whole genome shotgun (WGS) entry which is preliminary data.</text>
</comment>
<keyword evidence="7" id="KW-1185">Reference proteome</keyword>
<dbReference type="InterPro" id="IPR007568">
    <property type="entry name" value="RTA1"/>
</dbReference>
<dbReference type="Proteomes" id="UP001187682">
    <property type="component" value="Unassembled WGS sequence"/>
</dbReference>
<feature type="transmembrane region" description="Helical" evidence="5">
    <location>
        <begin position="54"/>
        <end position="73"/>
    </location>
</feature>
<keyword evidence="3 5" id="KW-1133">Transmembrane helix</keyword>
<sequence>MATGNSTDFSAADAAAFDFKLYRYDLSLPAAATATTVFSILSLLHIWRLLRHRAFYFTAFTIGGFFQVIGYAARIWSHFDPLSVIAFSLQAIFILVAPALYAASIYMILGRLIRTLRSEHLSIVPVKWMTKLFVIGDVVSFVLQGGGGGIQAAGTLELYEIGEKVIIVGLFVQITIFSFFMVTAVAFHRRQTRKSQGAAAGVPWKRHLCVLYVVSVIILIRSIFRVVEYLQGNGGYLISHEIFLYMFDAVLMAAVMAIFLIYYVDDLDSPNGGKRESGMEMLSSSGTDTIA</sequence>
<feature type="transmembrane region" description="Helical" evidence="5">
    <location>
        <begin position="208"/>
        <end position="227"/>
    </location>
</feature>
<evidence type="ECO:0000256" key="2">
    <source>
        <dbReference type="ARBA" id="ARBA00022692"/>
    </source>
</evidence>
<accession>A0AAE8N978</accession>
<gene>
    <name evidence="6" type="ORF">DNG_10099</name>
</gene>
<dbReference type="EMBL" id="ONZQ02000020">
    <property type="protein sequence ID" value="SPO07405.1"/>
    <property type="molecule type" value="Genomic_DNA"/>
</dbReference>
<dbReference type="PANTHER" id="PTHR31465">
    <property type="entry name" value="PROTEIN RTA1-RELATED"/>
    <property type="match status" value="1"/>
</dbReference>
<reference evidence="6" key="1">
    <citation type="submission" date="2018-03" db="EMBL/GenBank/DDBJ databases">
        <authorList>
            <person name="Guldener U."/>
        </authorList>
    </citation>
    <scope>NUCLEOTIDE SEQUENCE</scope>
</reference>
<comment type="subcellular location">
    <subcellularLocation>
        <location evidence="1">Membrane</location>
        <topology evidence="1">Multi-pass membrane protein</topology>
    </subcellularLocation>
</comment>
<feature type="transmembrane region" description="Helical" evidence="5">
    <location>
        <begin position="242"/>
        <end position="264"/>
    </location>
</feature>
<evidence type="ECO:0000256" key="3">
    <source>
        <dbReference type="ARBA" id="ARBA00022989"/>
    </source>
</evidence>
<evidence type="ECO:0000256" key="5">
    <source>
        <dbReference type="SAM" id="Phobius"/>
    </source>
</evidence>
<proteinExistence type="predicted"/>